<evidence type="ECO:0000313" key="2">
    <source>
        <dbReference type="EMBL" id="SGZ05096.1"/>
    </source>
</evidence>
<accession>A0A1K9ZZI0</accession>
<keyword evidence="1" id="KW-0812">Transmembrane</keyword>
<evidence type="ECO:0000256" key="1">
    <source>
        <dbReference type="SAM" id="Phobius"/>
    </source>
</evidence>
<keyword evidence="1" id="KW-0472">Membrane</keyword>
<dbReference type="OrthoDB" id="5905593at2"/>
<gene>
    <name evidence="2" type="ORF">NVI5450_2867</name>
</gene>
<keyword evidence="1" id="KW-1133">Transmembrane helix</keyword>
<feature type="transmembrane region" description="Helical" evidence="1">
    <location>
        <begin position="35"/>
        <end position="61"/>
    </location>
</feature>
<dbReference type="Proteomes" id="UP000183794">
    <property type="component" value="Unassembled WGS sequence"/>
</dbReference>
<feature type="transmembrane region" description="Helical" evidence="1">
    <location>
        <begin position="120"/>
        <end position="147"/>
    </location>
</feature>
<dbReference type="RefSeq" id="WP_075497426.1">
    <property type="nucleotide sequence ID" value="NZ_CAWRBC010000110.1"/>
</dbReference>
<protein>
    <submittedName>
        <fullName evidence="2">Uncharacterized protein</fullName>
    </submittedName>
</protein>
<name>A0A1K9ZZI0_9GAMM</name>
<dbReference type="AlphaFoldDB" id="A0A1K9ZZI0"/>
<proteinExistence type="predicted"/>
<sequence length="161" mass="17249">MIKIVVILAVIFAICLGFSTDNKNAYILIESATPGILGAILGGITAGISIILSVLLTVTSSSNSKVELGTFNTFLLNLKKDILILLLCLVASLLLPYLRVTGIPLLNYPVHELVPVRDTFYTAVELTVIAVSVTIIIEVFNIMFTLLTHVSSLLSDKSSGD</sequence>
<organism evidence="2 3">
    <name type="scientific">Moritella viscosa</name>
    <dbReference type="NCBI Taxonomy" id="80854"/>
    <lineage>
        <taxon>Bacteria</taxon>
        <taxon>Pseudomonadati</taxon>
        <taxon>Pseudomonadota</taxon>
        <taxon>Gammaproteobacteria</taxon>
        <taxon>Alteromonadales</taxon>
        <taxon>Moritellaceae</taxon>
        <taxon>Moritella</taxon>
    </lineage>
</organism>
<evidence type="ECO:0000313" key="3">
    <source>
        <dbReference type="Proteomes" id="UP000183794"/>
    </source>
</evidence>
<dbReference type="EMBL" id="FPLD01000073">
    <property type="protein sequence ID" value="SGZ05096.1"/>
    <property type="molecule type" value="Genomic_DNA"/>
</dbReference>
<feature type="transmembrane region" description="Helical" evidence="1">
    <location>
        <begin position="82"/>
        <end position="100"/>
    </location>
</feature>
<reference evidence="2 3" key="1">
    <citation type="submission" date="2016-11" db="EMBL/GenBank/DDBJ databases">
        <authorList>
            <person name="Jaros S."/>
            <person name="Januszkiewicz K."/>
            <person name="Wedrychowicz H."/>
        </authorList>
    </citation>
    <scope>NUCLEOTIDE SEQUENCE [LARGE SCALE GENOMIC DNA]</scope>
    <source>
        <strain evidence="2">NVI 5450</strain>
    </source>
</reference>